<reference evidence="1 2" key="1">
    <citation type="journal article" date="2022" name="Hortic Res">
        <title>A haplotype resolved chromosomal level avocado genome allows analysis of novel avocado genes.</title>
        <authorList>
            <person name="Nath O."/>
            <person name="Fletcher S.J."/>
            <person name="Hayward A."/>
            <person name="Shaw L.M."/>
            <person name="Masouleh A.K."/>
            <person name="Furtado A."/>
            <person name="Henry R.J."/>
            <person name="Mitter N."/>
        </authorList>
    </citation>
    <scope>NUCLEOTIDE SEQUENCE [LARGE SCALE GENOMIC DNA]</scope>
    <source>
        <strain evidence="2">cv. Hass</strain>
    </source>
</reference>
<organism evidence="1 2">
    <name type="scientific">Persea americana</name>
    <name type="common">Avocado</name>
    <dbReference type="NCBI Taxonomy" id="3435"/>
    <lineage>
        <taxon>Eukaryota</taxon>
        <taxon>Viridiplantae</taxon>
        <taxon>Streptophyta</taxon>
        <taxon>Embryophyta</taxon>
        <taxon>Tracheophyta</taxon>
        <taxon>Spermatophyta</taxon>
        <taxon>Magnoliopsida</taxon>
        <taxon>Magnoliidae</taxon>
        <taxon>Laurales</taxon>
        <taxon>Lauraceae</taxon>
        <taxon>Persea</taxon>
    </lineage>
</organism>
<dbReference type="Proteomes" id="UP001234297">
    <property type="component" value="Chromosome 1"/>
</dbReference>
<sequence length="70" mass="8243">MIEAKLRAVSPDWGIYDESECELNTTALLRSDIEQQPDRVAEEDILFSDRTFIFRFRTLCIRVRLTRPVP</sequence>
<proteinExistence type="predicted"/>
<protein>
    <submittedName>
        <fullName evidence="1">Uncharacterized protein</fullName>
    </submittedName>
</protein>
<evidence type="ECO:0000313" key="2">
    <source>
        <dbReference type="Proteomes" id="UP001234297"/>
    </source>
</evidence>
<dbReference type="EMBL" id="CM056809">
    <property type="protein sequence ID" value="KAJ8648276.1"/>
    <property type="molecule type" value="Genomic_DNA"/>
</dbReference>
<accession>A0ACC2MS86</accession>
<comment type="caution">
    <text evidence="1">The sequence shown here is derived from an EMBL/GenBank/DDBJ whole genome shotgun (WGS) entry which is preliminary data.</text>
</comment>
<keyword evidence="2" id="KW-1185">Reference proteome</keyword>
<evidence type="ECO:0000313" key="1">
    <source>
        <dbReference type="EMBL" id="KAJ8648276.1"/>
    </source>
</evidence>
<name>A0ACC2MS86_PERAE</name>
<gene>
    <name evidence="1" type="ORF">MRB53_001299</name>
</gene>